<dbReference type="RefSeq" id="WP_190468318.1">
    <property type="nucleotide sequence ID" value="NZ_JACJPW010000060.1"/>
</dbReference>
<dbReference type="Proteomes" id="UP000641646">
    <property type="component" value="Unassembled WGS sequence"/>
</dbReference>
<name>A0A926ZI09_9CYAN</name>
<organism evidence="1 2">
    <name type="scientific">Aerosakkonema funiforme FACHB-1375</name>
    <dbReference type="NCBI Taxonomy" id="2949571"/>
    <lineage>
        <taxon>Bacteria</taxon>
        <taxon>Bacillati</taxon>
        <taxon>Cyanobacteriota</taxon>
        <taxon>Cyanophyceae</taxon>
        <taxon>Oscillatoriophycideae</taxon>
        <taxon>Aerosakkonematales</taxon>
        <taxon>Aerosakkonemataceae</taxon>
        <taxon>Aerosakkonema</taxon>
    </lineage>
</organism>
<dbReference type="AlphaFoldDB" id="A0A926ZI09"/>
<reference evidence="1" key="1">
    <citation type="journal article" date="2015" name="ISME J.">
        <title>Draft Genome Sequence of Streptomyces incarnatus NRRL8089, which Produces the Nucleoside Antibiotic Sinefungin.</title>
        <authorList>
            <person name="Oshima K."/>
            <person name="Hattori M."/>
            <person name="Shimizu H."/>
            <person name="Fukuda K."/>
            <person name="Nemoto M."/>
            <person name="Inagaki K."/>
            <person name="Tamura T."/>
        </authorList>
    </citation>
    <scope>NUCLEOTIDE SEQUENCE</scope>
    <source>
        <strain evidence="1">FACHB-1375</strain>
    </source>
</reference>
<keyword evidence="2" id="KW-1185">Reference proteome</keyword>
<proteinExistence type="predicted"/>
<accession>A0A926ZI09</accession>
<sequence>MSAINYESNNRAVEQRARSLMLNHQRSMENRQKAMLIRSAREVGVANNISE</sequence>
<gene>
    <name evidence="1" type="ORF">H6G03_21585</name>
</gene>
<comment type="caution">
    <text evidence="1">The sequence shown here is derived from an EMBL/GenBank/DDBJ whole genome shotgun (WGS) entry which is preliminary data.</text>
</comment>
<evidence type="ECO:0000313" key="2">
    <source>
        <dbReference type="Proteomes" id="UP000641646"/>
    </source>
</evidence>
<protein>
    <submittedName>
        <fullName evidence="1">Uncharacterized protein</fullName>
    </submittedName>
</protein>
<reference evidence="1" key="2">
    <citation type="submission" date="2020-08" db="EMBL/GenBank/DDBJ databases">
        <authorList>
            <person name="Chen M."/>
            <person name="Teng W."/>
            <person name="Zhao L."/>
            <person name="Hu C."/>
            <person name="Zhou Y."/>
            <person name="Han B."/>
            <person name="Song L."/>
            <person name="Shu W."/>
        </authorList>
    </citation>
    <scope>NUCLEOTIDE SEQUENCE</scope>
    <source>
        <strain evidence="1">FACHB-1375</strain>
    </source>
</reference>
<evidence type="ECO:0000313" key="1">
    <source>
        <dbReference type="EMBL" id="MBD2183620.1"/>
    </source>
</evidence>
<dbReference type="EMBL" id="JACJPW010000060">
    <property type="protein sequence ID" value="MBD2183620.1"/>
    <property type="molecule type" value="Genomic_DNA"/>
</dbReference>